<dbReference type="InterPro" id="IPR003892">
    <property type="entry name" value="CUE"/>
</dbReference>
<dbReference type="PANTHER" id="PTHR21494">
    <property type="entry name" value="ACTIVATING SIGNAL COINTEGRATOR 1 COMPLEX SUBUNIT 2 ASC-1 COMPLEX SUBUNIT P100"/>
    <property type="match status" value="1"/>
</dbReference>
<dbReference type="EMBL" id="GEDC01004195">
    <property type="protein sequence ID" value="JAS33103.1"/>
    <property type="molecule type" value="Transcribed_RNA"/>
</dbReference>
<dbReference type="AlphaFoldDB" id="A0A1B6E5A1"/>
<feature type="domain" description="CUE" evidence="2">
    <location>
        <begin position="473"/>
        <end position="516"/>
    </location>
</feature>
<dbReference type="InterPro" id="IPR041800">
    <property type="entry name" value="ASCC2_CUE"/>
</dbReference>
<evidence type="ECO:0000256" key="1">
    <source>
        <dbReference type="SAM" id="MobiDB-lite"/>
    </source>
</evidence>
<name>A0A1B6E5A1_9HEMI</name>
<feature type="region of interest" description="Disordered" evidence="1">
    <location>
        <begin position="647"/>
        <end position="752"/>
    </location>
</feature>
<dbReference type="InterPro" id="IPR009060">
    <property type="entry name" value="UBA-like_sf"/>
</dbReference>
<feature type="compositionally biased region" description="Basic residues" evidence="1">
    <location>
        <begin position="732"/>
        <end position="746"/>
    </location>
</feature>
<dbReference type="PANTHER" id="PTHR21494:SF0">
    <property type="entry name" value="ACTIVATING SIGNAL COINTEGRATOR 1 COMPLEX SUBUNIT 2"/>
    <property type="match status" value="1"/>
</dbReference>
<feature type="compositionally biased region" description="Basic and acidic residues" evidence="1">
    <location>
        <begin position="701"/>
        <end position="726"/>
    </location>
</feature>
<dbReference type="SUPFAM" id="SSF46934">
    <property type="entry name" value="UBA-like"/>
    <property type="match status" value="1"/>
</dbReference>
<feature type="compositionally biased region" description="Basic and acidic residues" evidence="1">
    <location>
        <begin position="677"/>
        <end position="692"/>
    </location>
</feature>
<dbReference type="PROSITE" id="PS51140">
    <property type="entry name" value="CUE"/>
    <property type="match status" value="1"/>
</dbReference>
<proteinExistence type="predicted"/>
<feature type="region of interest" description="Disordered" evidence="1">
    <location>
        <begin position="435"/>
        <end position="459"/>
    </location>
</feature>
<feature type="compositionally biased region" description="Polar residues" evidence="1">
    <location>
        <begin position="444"/>
        <end position="458"/>
    </location>
</feature>
<dbReference type="GO" id="GO:0006355">
    <property type="term" value="P:regulation of DNA-templated transcription"/>
    <property type="evidence" value="ECO:0007669"/>
    <property type="project" value="TreeGrafter"/>
</dbReference>
<organism evidence="3">
    <name type="scientific">Clastoptera arizonana</name>
    <name type="common">Arizona spittle bug</name>
    <dbReference type="NCBI Taxonomy" id="38151"/>
    <lineage>
        <taxon>Eukaryota</taxon>
        <taxon>Metazoa</taxon>
        <taxon>Ecdysozoa</taxon>
        <taxon>Arthropoda</taxon>
        <taxon>Hexapoda</taxon>
        <taxon>Insecta</taxon>
        <taxon>Pterygota</taxon>
        <taxon>Neoptera</taxon>
        <taxon>Paraneoptera</taxon>
        <taxon>Hemiptera</taxon>
        <taxon>Auchenorrhyncha</taxon>
        <taxon>Cercopoidea</taxon>
        <taxon>Clastopteridae</taxon>
        <taxon>Clastoptera</taxon>
    </lineage>
</organism>
<dbReference type="GO" id="GO:0043130">
    <property type="term" value="F:ubiquitin binding"/>
    <property type="evidence" value="ECO:0007669"/>
    <property type="project" value="InterPro"/>
</dbReference>
<reference evidence="3" key="1">
    <citation type="submission" date="2015-12" db="EMBL/GenBank/DDBJ databases">
        <title>De novo transcriptome assembly of four potential Pierce s Disease insect vectors from Arizona vineyards.</title>
        <authorList>
            <person name="Tassone E.E."/>
        </authorList>
    </citation>
    <scope>NUCLEOTIDE SEQUENCE</scope>
</reference>
<gene>
    <name evidence="3" type="ORF">g.23033</name>
</gene>
<dbReference type="CDD" id="cd14364">
    <property type="entry name" value="CUE_ASCC2"/>
    <property type="match status" value="1"/>
</dbReference>
<accession>A0A1B6E5A1</accession>
<dbReference type="Gene3D" id="1.10.8.10">
    <property type="entry name" value="DNA helicase RuvA subunit, C-terminal domain"/>
    <property type="match status" value="1"/>
</dbReference>
<sequence length="752" mass="87482">MVSLKDDVTKEFPNPNFKPLEDLKVTLLQPNCLVAKEYPAICKEWISSRVFVNYCKPPKKNESGEYPLGAKEDWLQRCQYLSSDLKHLLIINMSRFWSNILYNEVALRPVKTFILTSSNMYDESEHPPMDSDIKIVFREIYRLVFLVLYRLTVPKLSETQWIREETLGQYLYDNYIITMPFLLDVSLLYGKENNIIINQFISNIFRYQPKYLEDLKVMAEFIIKVFQTAENQLNCAGANKQEPVKLTERQNVLTIPSLSKVVNCLLDTIYSATSFLDVYEPAATIFHELQFEIKVADLYEYTIPSLWRQIKSLCNNEESMETYFNLNFKIDVTRFKLLKSVNMLLSSQVNKILQLRDKIDEVELKKVADEYTTLLSELVANKLFMEDYNNYYPVESQLDIIAQVCPEMDVSDFLIESVRLCSNKEIKKERSNDLRRNYHPVLDSSPSTSQENENQASNHIAIPKKTKIVTGVELESLISEVKDILSHLGEGFIQKCLEHFNFESAAVINAILENLLPDNLASLDPTMPYVPPILNEEASNALPERVNVFDNDEFDIMNRDDVDTTNMHIGKRKQKHKNLIQLINDKSHVDEMRDMYTKLNIVEYDEEQMYNDEYDDTYDEAAMVAGDEGDTERRPFTIPRVLQRRISIAEENDDSDEVEESEDKNKPKFEYFVANPEEVRAKAEQWRRDHQRGGGRGGRGKQRDVVGKPKGQGQEKEVLQNREYKNTNKSRSANHNRRAMASRKRNQGMMPF</sequence>
<evidence type="ECO:0000313" key="3">
    <source>
        <dbReference type="EMBL" id="JAS33103.1"/>
    </source>
</evidence>
<dbReference type="InterPro" id="IPR052586">
    <property type="entry name" value="ASCC2"/>
</dbReference>
<evidence type="ECO:0000259" key="2">
    <source>
        <dbReference type="PROSITE" id="PS51140"/>
    </source>
</evidence>
<protein>
    <recommendedName>
        <fullName evidence="2">CUE domain-containing protein</fullName>
    </recommendedName>
</protein>
<feature type="compositionally biased region" description="Acidic residues" evidence="1">
    <location>
        <begin position="650"/>
        <end position="662"/>
    </location>
</feature>